<evidence type="ECO:0000313" key="1">
    <source>
        <dbReference type="EMBL" id="ADV45908.1"/>
    </source>
</evidence>
<sequence length="212" mass="23697">MDWLKSRVLVTSAPFESLAEEIGESVQRMGARLIPILREGSFKVEDVSLALEKAYLASEEPQVILLGGDSFSDVVQNKLLKVIEEPPPNKSFILLFRSKASVLPTIRSRLPITVMDRGRADVELELDVKNLEIASVYDFLQKHNRIGAAEARPLVEALLKKAIESGAYDLDERALDTFRDVVRALDVGSPGSFVLTTVLLKLLAKRKRRQKR</sequence>
<dbReference type="eggNOG" id="COG0470">
    <property type="taxonomic scope" value="Bacteria"/>
</dbReference>
<dbReference type="HOGENOM" id="CLU_114054_0_0_7"/>
<reference evidence="1 2" key="1">
    <citation type="journal article" date="2011" name="Stand. Genomic Sci.">
        <title>Complete genome sequence of Nitratifractor salsuginis type strain (E9I37-1).</title>
        <authorList>
            <person name="Anderson I."/>
            <person name="Sikorski J."/>
            <person name="Zeytun A."/>
            <person name="Nolan M."/>
            <person name="Lapidus A."/>
            <person name="Lucas S."/>
            <person name="Hammon N."/>
            <person name="Deshpande S."/>
            <person name="Cheng J.F."/>
            <person name="Tapia R."/>
            <person name="Han C."/>
            <person name="Goodwin L."/>
            <person name="Pitluck S."/>
            <person name="Liolios K."/>
            <person name="Pagani I."/>
            <person name="Ivanova N."/>
            <person name="Huntemann M."/>
            <person name="Mavromatis K."/>
            <person name="Ovchinikova G."/>
            <person name="Pati A."/>
            <person name="Chen A."/>
            <person name="Palaniappan K."/>
            <person name="Land M."/>
            <person name="Hauser L."/>
            <person name="Brambilla E.M."/>
            <person name="Ngatchou-Djao O.D."/>
            <person name="Rohde M."/>
            <person name="Tindall B.J."/>
            <person name="Goker M."/>
            <person name="Detter J.C."/>
            <person name="Woyke T."/>
            <person name="Bristow J."/>
            <person name="Eisen J.A."/>
            <person name="Markowitz V."/>
            <person name="Hugenholtz P."/>
            <person name="Klenk H.P."/>
            <person name="Kyrpides N.C."/>
        </authorList>
    </citation>
    <scope>NUCLEOTIDE SEQUENCE [LARGE SCALE GENOMIC DNA]</scope>
    <source>
        <strain evidence="2">DSM 16511 / JCM 12458 / E9I37-1</strain>
    </source>
</reference>
<protein>
    <submittedName>
        <fullName evidence="1">DNA polymerase III, delta' subunit</fullName>
    </submittedName>
</protein>
<accession>E6X1H5</accession>
<proteinExistence type="predicted"/>
<dbReference type="STRING" id="749222.Nitsa_0640"/>
<name>E6X1H5_NITSE</name>
<gene>
    <name evidence="1" type="ordered locus">Nitsa_0640</name>
</gene>
<keyword evidence="2" id="KW-1185">Reference proteome</keyword>
<dbReference type="Gene3D" id="3.40.50.300">
    <property type="entry name" value="P-loop containing nucleotide triphosphate hydrolases"/>
    <property type="match status" value="1"/>
</dbReference>
<dbReference type="RefSeq" id="WP_013553603.1">
    <property type="nucleotide sequence ID" value="NC_014935.1"/>
</dbReference>
<organism evidence="1 2">
    <name type="scientific">Nitratifractor salsuginis (strain DSM 16511 / JCM 12458 / E9I37-1)</name>
    <dbReference type="NCBI Taxonomy" id="749222"/>
    <lineage>
        <taxon>Bacteria</taxon>
        <taxon>Pseudomonadati</taxon>
        <taxon>Campylobacterota</taxon>
        <taxon>Epsilonproteobacteria</taxon>
        <taxon>Campylobacterales</taxon>
        <taxon>Sulfurovaceae</taxon>
        <taxon>Nitratifractor</taxon>
    </lineage>
</organism>
<dbReference type="Proteomes" id="UP000008633">
    <property type="component" value="Chromosome"/>
</dbReference>
<dbReference type="EMBL" id="CP002452">
    <property type="protein sequence ID" value="ADV45908.1"/>
    <property type="molecule type" value="Genomic_DNA"/>
</dbReference>
<dbReference type="KEGG" id="nsa:Nitsa_0640"/>
<dbReference type="OrthoDB" id="9811073at2"/>
<dbReference type="InterPro" id="IPR027417">
    <property type="entry name" value="P-loop_NTPase"/>
</dbReference>
<evidence type="ECO:0000313" key="2">
    <source>
        <dbReference type="Proteomes" id="UP000008633"/>
    </source>
</evidence>
<dbReference type="Pfam" id="PF13177">
    <property type="entry name" value="DNA_pol3_delta2"/>
    <property type="match status" value="1"/>
</dbReference>
<reference evidence="2" key="2">
    <citation type="submission" date="2011-01" db="EMBL/GenBank/DDBJ databases">
        <title>The complete genome of Nitratifractor salsuginis DSM 16511.</title>
        <authorList>
            <consortium name="US DOE Joint Genome Institute (JGI-PGF)"/>
            <person name="Lucas S."/>
            <person name="Copeland A."/>
            <person name="Lapidus A."/>
            <person name="Bruce D."/>
            <person name="Goodwin L."/>
            <person name="Pitluck S."/>
            <person name="Kyrpides N."/>
            <person name="Mavromatis K."/>
            <person name="Ivanova N."/>
            <person name="Mikhailova N."/>
            <person name="Zeytun A."/>
            <person name="Detter J.C."/>
            <person name="Tapia R."/>
            <person name="Han C."/>
            <person name="Land M."/>
            <person name="Hauser L."/>
            <person name="Markowitz V."/>
            <person name="Cheng J.-F."/>
            <person name="Hugenholtz P."/>
            <person name="Woyke T."/>
            <person name="Wu D."/>
            <person name="Tindall B."/>
            <person name="Schuetze A."/>
            <person name="Brambilla E."/>
            <person name="Klenk H.-P."/>
            <person name="Eisen J.A."/>
        </authorList>
    </citation>
    <scope>NUCLEOTIDE SEQUENCE [LARGE SCALE GENOMIC DNA]</scope>
    <source>
        <strain evidence="2">DSM 16511 / JCM 12458 / E9I37-1</strain>
    </source>
</reference>
<dbReference type="SUPFAM" id="SSF52540">
    <property type="entry name" value="P-loop containing nucleoside triphosphate hydrolases"/>
    <property type="match status" value="1"/>
</dbReference>
<dbReference type="AlphaFoldDB" id="E6X1H5"/>